<evidence type="ECO:0000313" key="4">
    <source>
        <dbReference type="EMBL" id="KFI76437.1"/>
    </source>
</evidence>
<sequence length="297" mass="33560">MTRPTRLLALCLGSLLAVSTLFPTTAIGAENTDQLVATQHQNLAIPSSNNSGWRNGDDPDARRWYDNGVMATSKEFFDPGSQSWYWADADGSIAHDKDVFQRSNGGKWVRYNHSGHMIKGEDFRYSGWYLFNNLTGAMLKGMQHVGSNGGKWVYYDKITGKMAHGEQYVNYDAAHTGWYLFDNNTGAMFHGDTFVRSNGGKWVRYDGTSGKMVYGLQRQDGAYYYFDTQTGKMAHGKTYVPDWRGSYWFNEVTGRSEGVYYENCEAVRRAGKAPLHREQPGYRNDLDRDRDGVACEG</sequence>
<feature type="chain" id="PRO_5001819206" evidence="2">
    <location>
        <begin position="29"/>
        <end position="297"/>
    </location>
</feature>
<feature type="signal peptide" evidence="2">
    <location>
        <begin position="1"/>
        <end position="28"/>
    </location>
</feature>
<dbReference type="AlphaFoldDB" id="A0A087BZI7"/>
<feature type="region of interest" description="Disordered" evidence="1">
    <location>
        <begin position="272"/>
        <end position="297"/>
    </location>
</feature>
<name>A0A087BZI7_9BIFI</name>
<dbReference type="OrthoDB" id="2032428at2"/>
<evidence type="ECO:0000256" key="2">
    <source>
        <dbReference type="SAM" id="SignalP"/>
    </source>
</evidence>
<dbReference type="eggNOG" id="COG5263">
    <property type="taxonomic scope" value="Bacteria"/>
</dbReference>
<dbReference type="Proteomes" id="UP000029082">
    <property type="component" value="Unassembled WGS sequence"/>
</dbReference>
<evidence type="ECO:0000256" key="1">
    <source>
        <dbReference type="SAM" id="MobiDB-lite"/>
    </source>
</evidence>
<feature type="domain" description="Excalibur calcium-binding" evidence="3">
    <location>
        <begin position="260"/>
        <end position="296"/>
    </location>
</feature>
<keyword evidence="2" id="KW-0732">Signal</keyword>
<keyword evidence="4" id="KW-0808">Transferase</keyword>
<dbReference type="SUPFAM" id="SSF69360">
    <property type="entry name" value="Cell wall binding repeat"/>
    <property type="match status" value="1"/>
</dbReference>
<proteinExistence type="predicted"/>
<evidence type="ECO:0000313" key="5">
    <source>
        <dbReference type="Proteomes" id="UP000029082"/>
    </source>
</evidence>
<dbReference type="RefSeq" id="WP_081969655.1">
    <property type="nucleotide sequence ID" value="NZ_JDUO01000016.1"/>
</dbReference>
<keyword evidence="5" id="KW-1185">Reference proteome</keyword>
<dbReference type="EMBL" id="JGZE01000016">
    <property type="protein sequence ID" value="KFI76437.1"/>
    <property type="molecule type" value="Genomic_DNA"/>
</dbReference>
<reference evidence="4 5" key="1">
    <citation type="submission" date="2014-03" db="EMBL/GenBank/DDBJ databases">
        <title>Genomics of Bifidobacteria.</title>
        <authorList>
            <person name="Ventura M."/>
            <person name="Milani C."/>
            <person name="Lugli G.A."/>
        </authorList>
    </citation>
    <scope>NUCLEOTIDE SEQUENCE [LARGE SCALE GENOMIC DNA]</scope>
    <source>
        <strain evidence="4 5">DSM 21395</strain>
    </source>
</reference>
<gene>
    <name evidence="4" type="ORF">BMON_1737</name>
</gene>
<dbReference type="InterPro" id="IPR008613">
    <property type="entry name" value="Excalibur_Ca-bd_domain"/>
</dbReference>
<comment type="caution">
    <text evidence="4">The sequence shown here is derived from an EMBL/GenBank/DDBJ whole genome shotgun (WGS) entry which is preliminary data.</text>
</comment>
<organism evidence="4 5">
    <name type="scientific">Bifidobacterium mongoliense DSM 21395</name>
    <dbReference type="NCBI Taxonomy" id="1437603"/>
    <lineage>
        <taxon>Bacteria</taxon>
        <taxon>Bacillati</taxon>
        <taxon>Actinomycetota</taxon>
        <taxon>Actinomycetes</taxon>
        <taxon>Bifidobacteriales</taxon>
        <taxon>Bifidobacteriaceae</taxon>
        <taxon>Bifidobacterium</taxon>
    </lineage>
</organism>
<evidence type="ECO:0000259" key="3">
    <source>
        <dbReference type="SMART" id="SM00894"/>
    </source>
</evidence>
<dbReference type="SMART" id="SM00894">
    <property type="entry name" value="Excalibur"/>
    <property type="match status" value="1"/>
</dbReference>
<feature type="compositionally biased region" description="Basic and acidic residues" evidence="1">
    <location>
        <begin position="275"/>
        <end position="297"/>
    </location>
</feature>
<dbReference type="eggNOG" id="COG3064">
    <property type="taxonomic scope" value="Bacteria"/>
</dbReference>
<dbReference type="STRING" id="1437603.GCA_000771525_00529"/>
<dbReference type="Gene3D" id="2.10.270.10">
    <property type="entry name" value="Cholin Binding"/>
    <property type="match status" value="2"/>
</dbReference>
<dbReference type="GO" id="GO:0016740">
    <property type="term" value="F:transferase activity"/>
    <property type="evidence" value="ECO:0007669"/>
    <property type="project" value="UniProtKB-KW"/>
</dbReference>
<accession>A0A087BZI7</accession>
<dbReference type="GeneID" id="93095350"/>
<dbReference type="Pfam" id="PF05901">
    <property type="entry name" value="Excalibur"/>
    <property type="match status" value="1"/>
</dbReference>
<protein>
    <submittedName>
        <fullName evidence="4">Glucosyltransferase-S</fullName>
    </submittedName>
</protein>